<reference evidence="2 3" key="1">
    <citation type="submission" date="2023-10" db="EMBL/GenBank/DDBJ databases">
        <title>Two novel species belonging to the OM43/NOR5 clade.</title>
        <authorList>
            <person name="Park M."/>
        </authorList>
    </citation>
    <scope>NUCLEOTIDE SEQUENCE [LARGE SCALE GENOMIC DNA]</scope>
    <source>
        <strain evidence="2 3">IMCC45268</strain>
    </source>
</reference>
<proteinExistence type="inferred from homology"/>
<keyword evidence="3" id="KW-1185">Reference proteome</keyword>
<dbReference type="Gene3D" id="1.20.1600.10">
    <property type="entry name" value="Outer membrane efflux proteins (OEP)"/>
    <property type="match status" value="1"/>
</dbReference>
<dbReference type="PANTHER" id="PTHR30203:SF24">
    <property type="entry name" value="BLR4935 PROTEIN"/>
    <property type="match status" value="1"/>
</dbReference>
<gene>
    <name evidence="2" type="ORF">R0137_06125</name>
</gene>
<name>A0ABZ0IGI6_9GAMM</name>
<dbReference type="InterPro" id="IPR003423">
    <property type="entry name" value="OMP_efflux"/>
</dbReference>
<dbReference type="EMBL" id="CP136865">
    <property type="protein sequence ID" value="WOJ98147.1"/>
    <property type="molecule type" value="Genomic_DNA"/>
</dbReference>
<dbReference type="InterPro" id="IPR010131">
    <property type="entry name" value="MdtP/NodT-like"/>
</dbReference>
<dbReference type="SUPFAM" id="SSF56954">
    <property type="entry name" value="Outer membrane efflux proteins (OEP)"/>
    <property type="match status" value="1"/>
</dbReference>
<sequence length="430" mass="47495">MLFKLPSKDGRRAMSCHLVIQTLFILALAVHPSGSLAQGSGLSLSAALSQTMAQNPGLKVFDPRFQGLDGLRITADQNPALIAGVQVEDFLGSGNLQGADSAEYTLSLSSVLELGDKRESRVSAIDSRLNLVEAERRAETLDVLGQVTQRFVATLALQEKLQLAREAVALAETTHDIVAHRAKQGATPQAEVLRAKAALTRRRIEQSRLQAEYRSRKMALASLWGDTAPGFAKLEGDLFRSGAADSFEALYQRVSESPSIEVYASEKRLRDAEIQLARSESESDIRWQMGIRRLESIGDTALTAGLSIPLFAKQRNRGEVKAAMAKRNEVEYRRADALLKLRSRLFDAYHMRQQSIEAVEQIRKQMLPDLTQALIQTREAYENGRYSYVEWTAAQQDLLSAQLALVDASTTALFNQALIEQLTAQPLADR</sequence>
<evidence type="ECO:0000256" key="1">
    <source>
        <dbReference type="ARBA" id="ARBA00007613"/>
    </source>
</evidence>
<evidence type="ECO:0000313" key="3">
    <source>
        <dbReference type="Proteomes" id="UP001626549"/>
    </source>
</evidence>
<protein>
    <submittedName>
        <fullName evidence="2">TolC family protein</fullName>
    </submittedName>
</protein>
<dbReference type="PANTHER" id="PTHR30203">
    <property type="entry name" value="OUTER MEMBRANE CATION EFFLUX PROTEIN"/>
    <property type="match status" value="1"/>
</dbReference>
<dbReference type="Proteomes" id="UP001626549">
    <property type="component" value="Chromosome"/>
</dbReference>
<organism evidence="2 3">
    <name type="scientific">Congregibacter brevis</name>
    <dbReference type="NCBI Taxonomy" id="3081201"/>
    <lineage>
        <taxon>Bacteria</taxon>
        <taxon>Pseudomonadati</taxon>
        <taxon>Pseudomonadota</taxon>
        <taxon>Gammaproteobacteria</taxon>
        <taxon>Cellvibrionales</taxon>
        <taxon>Halieaceae</taxon>
        <taxon>Congregibacter</taxon>
    </lineage>
</organism>
<dbReference type="RefSeq" id="WP_407329359.1">
    <property type="nucleotide sequence ID" value="NZ_CP136865.1"/>
</dbReference>
<evidence type="ECO:0000313" key="2">
    <source>
        <dbReference type="EMBL" id="WOJ98147.1"/>
    </source>
</evidence>
<comment type="similarity">
    <text evidence="1">Belongs to the outer membrane factor (OMF) (TC 1.B.17) family.</text>
</comment>
<accession>A0ABZ0IGI6</accession>
<dbReference type="Pfam" id="PF02321">
    <property type="entry name" value="OEP"/>
    <property type="match status" value="2"/>
</dbReference>